<gene>
    <name evidence="9" type="ORF">CAB17_08110</name>
</gene>
<dbReference type="InterPro" id="IPR032816">
    <property type="entry name" value="VTT_dom"/>
</dbReference>
<keyword evidence="6 7" id="KW-0472">Membrane</keyword>
<feature type="domain" description="VTT" evidence="8">
    <location>
        <begin position="47"/>
        <end position="174"/>
    </location>
</feature>
<keyword evidence="4 7" id="KW-0812">Transmembrane</keyword>
<dbReference type="AlphaFoldDB" id="A0A2H5FKD8"/>
<organism evidence="9 10">
    <name type="scientific">Legionella sainthelensi</name>
    <dbReference type="NCBI Taxonomy" id="28087"/>
    <lineage>
        <taxon>Bacteria</taxon>
        <taxon>Pseudomonadati</taxon>
        <taxon>Pseudomonadota</taxon>
        <taxon>Gammaproteobacteria</taxon>
        <taxon>Legionellales</taxon>
        <taxon>Legionellaceae</taxon>
        <taxon>Legionella</taxon>
    </lineage>
</organism>
<proteinExistence type="inferred from homology"/>
<dbReference type="Pfam" id="PF09335">
    <property type="entry name" value="VTT_dom"/>
    <property type="match status" value="1"/>
</dbReference>
<evidence type="ECO:0000313" key="10">
    <source>
        <dbReference type="Proteomes" id="UP000234343"/>
    </source>
</evidence>
<dbReference type="PANTHER" id="PTHR30353:SF0">
    <property type="entry name" value="TRANSMEMBRANE PROTEIN"/>
    <property type="match status" value="1"/>
</dbReference>
<evidence type="ECO:0000256" key="6">
    <source>
        <dbReference type="ARBA" id="ARBA00023136"/>
    </source>
</evidence>
<dbReference type="GO" id="GO:0005886">
    <property type="term" value="C:plasma membrane"/>
    <property type="evidence" value="ECO:0007669"/>
    <property type="project" value="UniProtKB-SubCell"/>
</dbReference>
<keyword evidence="10" id="KW-1185">Reference proteome</keyword>
<evidence type="ECO:0000256" key="1">
    <source>
        <dbReference type="ARBA" id="ARBA00004651"/>
    </source>
</evidence>
<feature type="transmembrane region" description="Helical" evidence="7">
    <location>
        <begin position="156"/>
        <end position="176"/>
    </location>
</feature>
<feature type="transmembrane region" description="Helical" evidence="7">
    <location>
        <begin position="188"/>
        <end position="206"/>
    </location>
</feature>
<dbReference type="NCBIfam" id="NF008102">
    <property type="entry name" value="PRK10847.1"/>
    <property type="match status" value="1"/>
</dbReference>
<evidence type="ECO:0000256" key="7">
    <source>
        <dbReference type="RuleBase" id="RU367016"/>
    </source>
</evidence>
<evidence type="ECO:0000256" key="2">
    <source>
        <dbReference type="ARBA" id="ARBA00010792"/>
    </source>
</evidence>
<evidence type="ECO:0000256" key="3">
    <source>
        <dbReference type="ARBA" id="ARBA00022475"/>
    </source>
</evidence>
<name>A0A2H5FKD8_9GAMM</name>
<comment type="similarity">
    <text evidence="2 7">Belongs to the DedA family.</text>
</comment>
<dbReference type="PANTHER" id="PTHR30353">
    <property type="entry name" value="INNER MEMBRANE PROTEIN DEDA-RELATED"/>
    <property type="match status" value="1"/>
</dbReference>
<feature type="transmembrane region" description="Helical" evidence="7">
    <location>
        <begin position="25"/>
        <end position="47"/>
    </location>
</feature>
<dbReference type="InterPro" id="IPR058127">
    <property type="entry name" value="DedA"/>
</dbReference>
<protein>
    <submittedName>
        <fullName evidence="9">DedA family protein</fullName>
    </submittedName>
</protein>
<accession>A0A2H5FKD8</accession>
<dbReference type="EMBL" id="CP025491">
    <property type="protein sequence ID" value="AUH72028.1"/>
    <property type="molecule type" value="Genomic_DNA"/>
</dbReference>
<comment type="subcellular location">
    <subcellularLocation>
        <location evidence="1 7">Cell membrane</location>
        <topology evidence="1 7">Multi-pass membrane protein</topology>
    </subcellularLocation>
</comment>
<dbReference type="RefSeq" id="WP_101899688.1">
    <property type="nucleotide sequence ID" value="NZ_CP025491.2"/>
</dbReference>
<dbReference type="InterPro" id="IPR032818">
    <property type="entry name" value="DedA-like"/>
</dbReference>
<dbReference type="Proteomes" id="UP000234343">
    <property type="component" value="Chromosome"/>
</dbReference>
<evidence type="ECO:0000256" key="4">
    <source>
        <dbReference type="ARBA" id="ARBA00022692"/>
    </source>
</evidence>
<evidence type="ECO:0000259" key="8">
    <source>
        <dbReference type="Pfam" id="PF09335"/>
    </source>
</evidence>
<reference evidence="9 10" key="1">
    <citation type="submission" date="2017-12" db="EMBL/GenBank/DDBJ databases">
        <title>Legionella sainthelensi LA01-117, whole genome sequence of a clinical isolate from New Zealand.</title>
        <authorList>
            <person name="Cree S.L."/>
            <person name="Slow S."/>
            <person name="Kennedy M.A."/>
            <person name="Murdoch D.R."/>
            <person name="Biggs P.J."/>
            <person name="Anderson T."/>
        </authorList>
    </citation>
    <scope>NUCLEOTIDE SEQUENCE [LARGE SCALE GENOMIC DNA]</scope>
    <source>
        <strain evidence="9 10">LA01-117</strain>
    </source>
</reference>
<feature type="transmembrane region" description="Helical" evidence="7">
    <location>
        <begin position="67"/>
        <end position="90"/>
    </location>
</feature>
<keyword evidence="3 7" id="KW-1003">Cell membrane</keyword>
<dbReference type="KEGG" id="lsh:CAB17_08110"/>
<sequence>MHLNILDYIIHIDVYLNTLVSNYGFWTYLALFAVIFCETGLVVTPFLPGDSLLFAAGSIAAQPGNPLHVFILFLLLFCASVFGNQINFLIGRLLGPRIFSAEKSWLLNKKHLQETHTFYEKHGGKTIVFARFLPIIRTFAPFVAGIGTMSVIRFTLYNLISAFIWIASLLSLGYFLGSIPLIKENFALVIYGIIFISILPPIVTLLSRKQM</sequence>
<evidence type="ECO:0000313" key="9">
    <source>
        <dbReference type="EMBL" id="AUH72028.1"/>
    </source>
</evidence>
<keyword evidence="5 7" id="KW-1133">Transmembrane helix</keyword>
<evidence type="ECO:0000256" key="5">
    <source>
        <dbReference type="ARBA" id="ARBA00022989"/>
    </source>
</evidence>